<keyword evidence="2" id="KW-1133">Transmembrane helix</keyword>
<dbReference type="AlphaFoldDB" id="A0A2R5GAY5"/>
<protein>
    <submittedName>
        <fullName evidence="3">Uncharacterized protein</fullName>
    </submittedName>
</protein>
<dbReference type="Proteomes" id="UP000241890">
    <property type="component" value="Unassembled WGS sequence"/>
</dbReference>
<feature type="compositionally biased region" description="Acidic residues" evidence="1">
    <location>
        <begin position="352"/>
        <end position="387"/>
    </location>
</feature>
<feature type="transmembrane region" description="Helical" evidence="2">
    <location>
        <begin position="29"/>
        <end position="50"/>
    </location>
</feature>
<organism evidence="3 4">
    <name type="scientific">Hondaea fermentalgiana</name>
    <dbReference type="NCBI Taxonomy" id="2315210"/>
    <lineage>
        <taxon>Eukaryota</taxon>
        <taxon>Sar</taxon>
        <taxon>Stramenopiles</taxon>
        <taxon>Bigyra</taxon>
        <taxon>Labyrinthulomycetes</taxon>
        <taxon>Thraustochytrida</taxon>
        <taxon>Thraustochytriidae</taxon>
        <taxon>Hondaea</taxon>
    </lineage>
</organism>
<dbReference type="EMBL" id="BEYU01000035">
    <property type="protein sequence ID" value="GBG27755.1"/>
    <property type="molecule type" value="Genomic_DNA"/>
</dbReference>
<name>A0A2R5GAY5_9STRA</name>
<evidence type="ECO:0000256" key="2">
    <source>
        <dbReference type="SAM" id="Phobius"/>
    </source>
</evidence>
<feature type="region of interest" description="Disordered" evidence="1">
    <location>
        <begin position="277"/>
        <end position="387"/>
    </location>
</feature>
<accession>A0A2R5GAY5</accession>
<feature type="compositionally biased region" description="Basic and acidic residues" evidence="1">
    <location>
        <begin position="327"/>
        <end position="342"/>
    </location>
</feature>
<keyword evidence="4" id="KW-1185">Reference proteome</keyword>
<keyword evidence="2" id="KW-0812">Transmembrane</keyword>
<dbReference type="InParanoid" id="A0A2R5GAY5"/>
<evidence type="ECO:0000313" key="4">
    <source>
        <dbReference type="Proteomes" id="UP000241890"/>
    </source>
</evidence>
<reference evidence="3 4" key="1">
    <citation type="submission" date="2017-12" db="EMBL/GenBank/DDBJ databases">
        <title>Sequencing, de novo assembly and annotation of complete genome of a new Thraustochytrid species, strain FCC1311.</title>
        <authorList>
            <person name="Sedici K."/>
            <person name="Godart F."/>
            <person name="Aiese Cigliano R."/>
            <person name="Sanseverino W."/>
            <person name="Barakat M."/>
            <person name="Ortet P."/>
            <person name="Marechal E."/>
            <person name="Cagnac O."/>
            <person name="Amato A."/>
        </authorList>
    </citation>
    <scope>NUCLEOTIDE SEQUENCE [LARGE SCALE GENOMIC DNA]</scope>
</reference>
<sequence>MGAADKAARRKAVVEAAQKDRAREKRVDWLIRAGGLGGVAAVVLALVYLVGENWTRAQTIEYLDVADTERLQTVLFGGLPWLVLCSDSRKALKDGQLREPLLQTASRLATDDAETAIHTAVLDCSKELPSGKTVYDRLVLNETRAPGLELTKTVRDKVNKRFRLAHIRDTETLTKHCLKRKQCTLFLGYGDPLPATKALARRMRQEYPLMRWAHLDRVKYSLSAEKEILQAHDVPRKRQMAIFFKHGAFRAMAPDDGGHVQESELRAFLYGLDKDENADRLHDPLPSVKIARKPSKSGSSSSKPAAEPERRKTKKKEAPSQSQDVDPAERARREQERRKEMDQAAQDFEPVYVDEEEDDDDAGVNDEDEDDEEDEEDAQDKDDELVL</sequence>
<evidence type="ECO:0000256" key="1">
    <source>
        <dbReference type="SAM" id="MobiDB-lite"/>
    </source>
</evidence>
<gene>
    <name evidence="3" type="ORF">FCC1311_039782</name>
</gene>
<evidence type="ECO:0000313" key="3">
    <source>
        <dbReference type="EMBL" id="GBG27755.1"/>
    </source>
</evidence>
<keyword evidence="2" id="KW-0472">Membrane</keyword>
<feature type="compositionally biased region" description="Low complexity" evidence="1">
    <location>
        <begin position="296"/>
        <end position="305"/>
    </location>
</feature>
<comment type="caution">
    <text evidence="3">The sequence shown here is derived from an EMBL/GenBank/DDBJ whole genome shotgun (WGS) entry which is preliminary data.</text>
</comment>
<proteinExistence type="predicted"/>